<organism evidence="1 2">
    <name type="scientific">Papilio machaon</name>
    <name type="common">Old World swallowtail butterfly</name>
    <dbReference type="NCBI Taxonomy" id="76193"/>
    <lineage>
        <taxon>Eukaryota</taxon>
        <taxon>Metazoa</taxon>
        <taxon>Ecdysozoa</taxon>
        <taxon>Arthropoda</taxon>
        <taxon>Hexapoda</taxon>
        <taxon>Insecta</taxon>
        <taxon>Pterygota</taxon>
        <taxon>Neoptera</taxon>
        <taxon>Endopterygota</taxon>
        <taxon>Lepidoptera</taxon>
        <taxon>Glossata</taxon>
        <taxon>Ditrysia</taxon>
        <taxon>Papilionoidea</taxon>
        <taxon>Papilionidae</taxon>
        <taxon>Papilioninae</taxon>
        <taxon>Papilio</taxon>
    </lineage>
</organism>
<keyword evidence="2" id="KW-1185">Reference proteome</keyword>
<dbReference type="EMBL" id="KQ460938">
    <property type="protein sequence ID" value="KPJ10693.1"/>
    <property type="molecule type" value="Genomic_DNA"/>
</dbReference>
<dbReference type="AlphaFoldDB" id="A0A0N1PHB9"/>
<accession>A0A0N1PHB9</accession>
<proteinExistence type="predicted"/>
<dbReference type="Proteomes" id="UP000053240">
    <property type="component" value="Unassembled WGS sequence"/>
</dbReference>
<evidence type="ECO:0000313" key="1">
    <source>
        <dbReference type="EMBL" id="KPJ10693.1"/>
    </source>
</evidence>
<reference evidence="1 2" key="1">
    <citation type="journal article" date="2015" name="Nat. Commun.">
        <title>Outbred genome sequencing and CRISPR/Cas9 gene editing in butterflies.</title>
        <authorList>
            <person name="Li X."/>
            <person name="Fan D."/>
            <person name="Zhang W."/>
            <person name="Liu G."/>
            <person name="Zhang L."/>
            <person name="Zhao L."/>
            <person name="Fang X."/>
            <person name="Chen L."/>
            <person name="Dong Y."/>
            <person name="Chen Y."/>
            <person name="Ding Y."/>
            <person name="Zhao R."/>
            <person name="Feng M."/>
            <person name="Zhu Y."/>
            <person name="Feng Y."/>
            <person name="Jiang X."/>
            <person name="Zhu D."/>
            <person name="Xiang H."/>
            <person name="Feng X."/>
            <person name="Li S."/>
            <person name="Wang J."/>
            <person name="Zhang G."/>
            <person name="Kronforst M.R."/>
            <person name="Wang W."/>
        </authorList>
    </citation>
    <scope>NUCLEOTIDE SEQUENCE [LARGE SCALE GENOMIC DNA]</scope>
    <source>
        <strain evidence="1">Ya'a_city_454_Pm</strain>
        <tissue evidence="1">Whole body</tissue>
    </source>
</reference>
<protein>
    <submittedName>
        <fullName evidence="1">Uncharacterized protein</fullName>
    </submittedName>
</protein>
<evidence type="ECO:0000313" key="2">
    <source>
        <dbReference type="Proteomes" id="UP000053240"/>
    </source>
</evidence>
<sequence length="63" mass="7027">MKPKARVTLGSISPDALSPRIKGYIASGDITGRRYKHRNTDWRACAGVRRDGLVRSDRKQTSV</sequence>
<name>A0A0N1PHB9_PAPMA</name>
<dbReference type="InParanoid" id="A0A0N1PHB9"/>
<gene>
    <name evidence="1" type="ORF">RR48_02961</name>
</gene>